<dbReference type="Proteomes" id="UP000557656">
    <property type="component" value="Unassembled WGS sequence"/>
</dbReference>
<dbReference type="RefSeq" id="WP_170171829.1">
    <property type="nucleotide sequence ID" value="NZ_JABEOV010000005.1"/>
</dbReference>
<dbReference type="AlphaFoldDB" id="A0A7Y7UP26"/>
<organism evidence="2 3">
    <name type="scientific">Sphingomonas sanguinis</name>
    <dbReference type="NCBI Taxonomy" id="33051"/>
    <lineage>
        <taxon>Bacteria</taxon>
        <taxon>Pseudomonadati</taxon>
        <taxon>Pseudomonadota</taxon>
        <taxon>Alphaproteobacteria</taxon>
        <taxon>Sphingomonadales</taxon>
        <taxon>Sphingomonadaceae</taxon>
        <taxon>Sphingomonas</taxon>
    </lineage>
</organism>
<name>A0A7Y7UP26_9SPHN</name>
<reference evidence="3 4" key="1">
    <citation type="submission" date="2020-05" db="EMBL/GenBank/DDBJ databases">
        <title>Draft Genome Sequences of Sphingomonas sp. Isolated from the International Space Station.</title>
        <authorList>
            <person name="Bijlani S."/>
            <person name="Singh N.K."/>
            <person name="Mason C.E."/>
            <person name="Wang C.C."/>
            <person name="Venkateswaran K."/>
        </authorList>
    </citation>
    <scope>NUCLEOTIDE SEQUENCE [LARGE SCALE GENOMIC DNA]</scope>
    <source>
        <strain evidence="1 4">IIF7SW-B5</strain>
        <strain evidence="2">ISS-IIF7SWP</strain>
    </source>
</reference>
<sequence length="104" mass="11858">MAQYDADGGQVPRTLFEAAAFHRTLRARCPACGNEAVFHAAALWWLFQRRQWPDRLVDAAARLRCLRCGRRGTPLELTRDPPTVVDLPLPTDVAWRRAVSRFRA</sequence>
<dbReference type="Proteomes" id="UP000531581">
    <property type="component" value="Unassembled WGS sequence"/>
</dbReference>
<proteinExistence type="predicted"/>
<evidence type="ECO:0000313" key="2">
    <source>
        <dbReference type="EMBL" id="NVP29807.1"/>
    </source>
</evidence>
<protein>
    <submittedName>
        <fullName evidence="2">Uncharacterized protein</fullName>
    </submittedName>
</protein>
<evidence type="ECO:0000313" key="1">
    <source>
        <dbReference type="EMBL" id="NNG52380.1"/>
    </source>
</evidence>
<evidence type="ECO:0000313" key="4">
    <source>
        <dbReference type="Proteomes" id="UP000557656"/>
    </source>
</evidence>
<dbReference type="EMBL" id="JABYQV010000001">
    <property type="protein sequence ID" value="NVP29807.1"/>
    <property type="molecule type" value="Genomic_DNA"/>
</dbReference>
<gene>
    <name evidence="1" type="ORF">HKX05_03350</name>
    <name evidence="2" type="ORF">HLV41_02015</name>
</gene>
<accession>A0A7Y7UP26</accession>
<dbReference type="EMBL" id="JABEOV010000005">
    <property type="protein sequence ID" value="NNG52380.1"/>
    <property type="molecule type" value="Genomic_DNA"/>
</dbReference>
<comment type="caution">
    <text evidence="2">The sequence shown here is derived from an EMBL/GenBank/DDBJ whole genome shotgun (WGS) entry which is preliminary data.</text>
</comment>
<evidence type="ECO:0000313" key="3">
    <source>
        <dbReference type="Proteomes" id="UP000531581"/>
    </source>
</evidence>
<keyword evidence="4" id="KW-1185">Reference proteome</keyword>